<dbReference type="CDD" id="cd02976">
    <property type="entry name" value="NrdH"/>
    <property type="match status" value="1"/>
</dbReference>
<dbReference type="PROSITE" id="PS51354">
    <property type="entry name" value="GLUTAREDOXIN_2"/>
    <property type="match status" value="1"/>
</dbReference>
<dbReference type="InterPro" id="IPR002109">
    <property type="entry name" value="Glutaredoxin"/>
</dbReference>
<dbReference type="GO" id="GO:0009055">
    <property type="term" value="F:electron transfer activity"/>
    <property type="evidence" value="ECO:0007669"/>
    <property type="project" value="TreeGrafter"/>
</dbReference>
<dbReference type="InterPro" id="IPR051548">
    <property type="entry name" value="Grx-like_ET"/>
</dbReference>
<dbReference type="PANTHER" id="PTHR34386:SF1">
    <property type="entry name" value="GLUTAREDOXIN-LIKE PROTEIN NRDH"/>
    <property type="match status" value="1"/>
</dbReference>
<dbReference type="Gene3D" id="3.40.30.10">
    <property type="entry name" value="Glutaredoxin"/>
    <property type="match status" value="1"/>
</dbReference>
<dbReference type="GO" id="GO:0045454">
    <property type="term" value="P:cell redox homeostasis"/>
    <property type="evidence" value="ECO:0007669"/>
    <property type="project" value="TreeGrafter"/>
</dbReference>
<proteinExistence type="predicted"/>
<organism evidence="2 3">
    <name type="scientific">Pseudodesulfovibrio piezophilus (strain DSM 21447 / JCM 15486 / C1TLV30)</name>
    <name type="common">Desulfovibrio piezophilus</name>
    <dbReference type="NCBI Taxonomy" id="1322246"/>
    <lineage>
        <taxon>Bacteria</taxon>
        <taxon>Pseudomonadati</taxon>
        <taxon>Thermodesulfobacteriota</taxon>
        <taxon>Desulfovibrionia</taxon>
        <taxon>Desulfovibrionales</taxon>
        <taxon>Desulfovibrionaceae</taxon>
    </lineage>
</organism>
<dbReference type="PATRIC" id="fig|879567.3.peg.515"/>
<dbReference type="KEGG" id="dpi:BN4_10494"/>
<reference evidence="2 3" key="1">
    <citation type="journal article" date="2013" name="PLoS ONE">
        <title>The first genomic and proteomic characterization of a deep-sea sulfate reducer: insights into the piezophilic lifestyle of Desulfovibrio piezophilus.</title>
        <authorList>
            <person name="Pradel N."/>
            <person name="Ji B."/>
            <person name="Gimenez G."/>
            <person name="Talla E."/>
            <person name="Lenoble P."/>
            <person name="Garel M."/>
            <person name="Tamburini C."/>
            <person name="Fourquet P."/>
            <person name="Lebrun R."/>
            <person name="Bertin P."/>
            <person name="Denis Y."/>
            <person name="Pophillat M."/>
            <person name="Barbe V."/>
            <person name="Ollivier B."/>
            <person name="Dolla A."/>
        </authorList>
    </citation>
    <scope>NUCLEOTIDE SEQUENCE [LARGE SCALE GENOMIC DNA]</scope>
    <source>
        <strain evidence="3">DSM 10523 / SB164P1</strain>
    </source>
</reference>
<dbReference type="PANTHER" id="PTHR34386">
    <property type="entry name" value="GLUTAREDOXIN"/>
    <property type="match status" value="1"/>
</dbReference>
<dbReference type="STRING" id="1322246.BN4_10494"/>
<dbReference type="RefSeq" id="WP_015413787.1">
    <property type="nucleotide sequence ID" value="NC_020409.1"/>
</dbReference>
<name>M1WQJ3_PSEP2</name>
<dbReference type="Pfam" id="PF00462">
    <property type="entry name" value="Glutaredoxin"/>
    <property type="match status" value="1"/>
</dbReference>
<dbReference type="SUPFAM" id="SSF52833">
    <property type="entry name" value="Thioredoxin-like"/>
    <property type="match status" value="1"/>
</dbReference>
<keyword evidence="3" id="KW-1185">Reference proteome</keyword>
<dbReference type="HOGENOM" id="CLU_026126_9_1_7"/>
<feature type="domain" description="Glutaredoxin" evidence="1">
    <location>
        <begin position="43"/>
        <end position="107"/>
    </location>
</feature>
<dbReference type="AlphaFoldDB" id="M1WQJ3"/>
<evidence type="ECO:0000313" key="3">
    <source>
        <dbReference type="Proteomes" id="UP000011724"/>
    </source>
</evidence>
<evidence type="ECO:0000259" key="1">
    <source>
        <dbReference type="Pfam" id="PF00462"/>
    </source>
</evidence>
<gene>
    <name evidence="2" type="ordered locus">BN4_10494</name>
</gene>
<dbReference type="EMBL" id="FO203427">
    <property type="protein sequence ID" value="CCH47732.1"/>
    <property type="molecule type" value="Genomic_DNA"/>
</dbReference>
<sequence length="123" mass="14166">MLKFIKNFFEGILDEEPLNAPTTFIEKNEQEPFDPEAFDMDDVKVYALSTCIHCKNAKKYLDECGVKYDCVHVDKLKGDERKEIVRELKSHNPAVSFPTIVIKDTVVVGYHKDKIDKALQESE</sequence>
<protein>
    <submittedName>
        <fullName evidence="2">Glutaredoxin (Modular protein)</fullName>
    </submittedName>
</protein>
<evidence type="ECO:0000313" key="2">
    <source>
        <dbReference type="EMBL" id="CCH47732.1"/>
    </source>
</evidence>
<reference evidence="3" key="2">
    <citation type="journal article" date="2013" name="Stand. Genomic Sci.">
        <title>Complete genome sequence of Desulfocapsa sulfexigens, a marine deltaproteobacterium specialized in disproportionating inorganic sulfur compounds.</title>
        <authorList>
            <person name="Finster K.W."/>
            <person name="Kjeldsen K.U."/>
            <person name="Kube M."/>
            <person name="Reinhardt R."/>
            <person name="Mussmann M."/>
            <person name="Amann R."/>
            <person name="Schreiber L."/>
        </authorList>
    </citation>
    <scope>NUCLEOTIDE SEQUENCE [LARGE SCALE GENOMIC DNA]</scope>
    <source>
        <strain evidence="3">DSM 10523 / SB164P1</strain>
    </source>
</reference>
<dbReference type="Proteomes" id="UP000011724">
    <property type="component" value="Chromosome"/>
</dbReference>
<accession>M1WQJ3</accession>
<dbReference type="eggNOG" id="COG0695">
    <property type="taxonomic scope" value="Bacteria"/>
</dbReference>
<dbReference type="InterPro" id="IPR036249">
    <property type="entry name" value="Thioredoxin-like_sf"/>
</dbReference>